<name>Q6JHM6_SACSN</name>
<protein>
    <submittedName>
        <fullName evidence="2">Orf41</fullName>
    </submittedName>
</protein>
<feature type="region of interest" description="Disordered" evidence="1">
    <location>
        <begin position="1"/>
        <end position="29"/>
    </location>
</feature>
<accession>Q6JHM6</accession>
<proteinExistence type="predicted"/>
<reference evidence="2" key="1">
    <citation type="journal article" date="2004" name="DNA Seq.">
        <title>Analysis of a 108-kb region of the Saccharopolyspora spinosa genome covering the obscurin polyketide synthase locus.</title>
        <authorList>
            <person name="Zirkle R."/>
            <person name="Black T.A."/>
            <person name="Gorlach J."/>
            <person name="Ligon J.M."/>
            <person name="Molnar I."/>
        </authorList>
    </citation>
    <scope>NUCLEOTIDE SEQUENCE</scope>
    <source>
        <strain evidence="2">NRLL 18395</strain>
    </source>
</reference>
<dbReference type="EMBL" id="AY466441">
    <property type="protein sequence ID" value="AAS00431.1"/>
    <property type="molecule type" value="Genomic_DNA"/>
</dbReference>
<sequence>MTLATGTPVGTRLRVPAGHGSVRHPAPARRSSASVLSIAYGSSAAPSTVACGGQLTAKRATSCQFVRPLSGQVGRWPCSEVAHETEGSRRVAEPARC</sequence>
<organism evidence="2">
    <name type="scientific">Saccharopolyspora spinosa</name>
    <dbReference type="NCBI Taxonomy" id="60894"/>
    <lineage>
        <taxon>Bacteria</taxon>
        <taxon>Bacillati</taxon>
        <taxon>Actinomycetota</taxon>
        <taxon>Actinomycetes</taxon>
        <taxon>Pseudonocardiales</taxon>
        <taxon>Pseudonocardiaceae</taxon>
        <taxon>Saccharopolyspora</taxon>
    </lineage>
</organism>
<evidence type="ECO:0000313" key="2">
    <source>
        <dbReference type="EMBL" id="AAS00431.1"/>
    </source>
</evidence>
<dbReference type="AlphaFoldDB" id="Q6JHM6"/>
<evidence type="ECO:0000256" key="1">
    <source>
        <dbReference type="SAM" id="MobiDB-lite"/>
    </source>
</evidence>